<dbReference type="Proteomes" id="UP000023152">
    <property type="component" value="Unassembled WGS sequence"/>
</dbReference>
<dbReference type="Gene3D" id="3.30.200.20">
    <property type="entry name" value="Phosphorylase Kinase, domain 1"/>
    <property type="match status" value="1"/>
</dbReference>
<dbReference type="PROSITE" id="PS50011">
    <property type="entry name" value="PROTEIN_KINASE_DOM"/>
    <property type="match status" value="1"/>
</dbReference>
<evidence type="ECO:0000313" key="3">
    <source>
        <dbReference type="Proteomes" id="UP000023152"/>
    </source>
</evidence>
<evidence type="ECO:0000313" key="2">
    <source>
        <dbReference type="EMBL" id="ETO00262.1"/>
    </source>
</evidence>
<dbReference type="Pfam" id="PF00069">
    <property type="entry name" value="Pkinase"/>
    <property type="match status" value="1"/>
</dbReference>
<organism evidence="2 3">
    <name type="scientific">Reticulomyxa filosa</name>
    <dbReference type="NCBI Taxonomy" id="46433"/>
    <lineage>
        <taxon>Eukaryota</taxon>
        <taxon>Sar</taxon>
        <taxon>Rhizaria</taxon>
        <taxon>Retaria</taxon>
        <taxon>Foraminifera</taxon>
        <taxon>Monothalamids</taxon>
        <taxon>Reticulomyxidae</taxon>
        <taxon>Reticulomyxa</taxon>
    </lineage>
</organism>
<sequence length="148" mass="17222">KKKKKKRGNFAVVRRVVRRSDEKSFAAKIVSKKHLSDEEKQEIHDEVCLLRREKKNTTHTWEVCCVFQHCHQTKTKQLNHPSIVKVIEVLDTPRHLYIVLELLTGGELFDRIVALGHFSEQEAAYIASQLAQALKYLHSQCIAHRDLK</sequence>
<protein>
    <submittedName>
        <fullName evidence="2">Calcium/calmodulin-dependent protein kinase I, isoform E</fullName>
    </submittedName>
</protein>
<proteinExistence type="predicted"/>
<dbReference type="SUPFAM" id="SSF56112">
    <property type="entry name" value="Protein kinase-like (PK-like)"/>
    <property type="match status" value="1"/>
</dbReference>
<dbReference type="AlphaFoldDB" id="X6LGL1"/>
<dbReference type="OrthoDB" id="193931at2759"/>
<keyword evidence="3" id="KW-1185">Reference proteome</keyword>
<dbReference type="InterPro" id="IPR000719">
    <property type="entry name" value="Prot_kinase_dom"/>
</dbReference>
<dbReference type="Gene3D" id="1.10.510.10">
    <property type="entry name" value="Transferase(Phosphotransferase) domain 1"/>
    <property type="match status" value="1"/>
</dbReference>
<keyword evidence="2" id="KW-0808">Transferase</keyword>
<reference evidence="2 3" key="1">
    <citation type="journal article" date="2013" name="Curr. Biol.">
        <title>The Genome of the Foraminiferan Reticulomyxa filosa.</title>
        <authorList>
            <person name="Glockner G."/>
            <person name="Hulsmann N."/>
            <person name="Schleicher M."/>
            <person name="Noegel A.A."/>
            <person name="Eichinger L."/>
            <person name="Gallinger C."/>
            <person name="Pawlowski J."/>
            <person name="Sierra R."/>
            <person name="Euteneuer U."/>
            <person name="Pillet L."/>
            <person name="Moustafa A."/>
            <person name="Platzer M."/>
            <person name="Groth M."/>
            <person name="Szafranski K."/>
            <person name="Schliwa M."/>
        </authorList>
    </citation>
    <scope>NUCLEOTIDE SEQUENCE [LARGE SCALE GENOMIC DNA]</scope>
</reference>
<dbReference type="PANTHER" id="PTHR24347">
    <property type="entry name" value="SERINE/THREONINE-PROTEIN KINASE"/>
    <property type="match status" value="1"/>
</dbReference>
<gene>
    <name evidence="2" type="ORF">RFI_37185</name>
</gene>
<feature type="non-terminal residue" evidence="2">
    <location>
        <position position="148"/>
    </location>
</feature>
<dbReference type="GO" id="GO:0004672">
    <property type="term" value="F:protein kinase activity"/>
    <property type="evidence" value="ECO:0007669"/>
    <property type="project" value="InterPro"/>
</dbReference>
<name>X6LGL1_RETFI</name>
<dbReference type="EMBL" id="ASPP01041533">
    <property type="protein sequence ID" value="ETO00262.1"/>
    <property type="molecule type" value="Genomic_DNA"/>
</dbReference>
<keyword evidence="2" id="KW-0418">Kinase</keyword>
<dbReference type="SMART" id="SM00220">
    <property type="entry name" value="S_TKc"/>
    <property type="match status" value="1"/>
</dbReference>
<comment type="caution">
    <text evidence="2">The sequence shown here is derived from an EMBL/GenBank/DDBJ whole genome shotgun (WGS) entry which is preliminary data.</text>
</comment>
<accession>X6LGL1</accession>
<dbReference type="InterPro" id="IPR011009">
    <property type="entry name" value="Kinase-like_dom_sf"/>
</dbReference>
<evidence type="ECO:0000259" key="1">
    <source>
        <dbReference type="PROSITE" id="PS50011"/>
    </source>
</evidence>
<feature type="domain" description="Protein kinase" evidence="1">
    <location>
        <begin position="1"/>
        <end position="148"/>
    </location>
</feature>
<dbReference type="GO" id="GO:0005524">
    <property type="term" value="F:ATP binding"/>
    <property type="evidence" value="ECO:0007669"/>
    <property type="project" value="InterPro"/>
</dbReference>
<feature type="non-terminal residue" evidence="2">
    <location>
        <position position="1"/>
    </location>
</feature>